<feature type="region of interest" description="Disordered" evidence="3">
    <location>
        <begin position="103"/>
        <end position="123"/>
    </location>
</feature>
<accession>A0A2K3DKS4</accession>
<dbReference type="Gramene" id="PNW81133">
    <property type="protein sequence ID" value="PNW81133"/>
    <property type="gene ID" value="CHLRE_07g343850v5"/>
</dbReference>
<dbReference type="AlphaFoldDB" id="A0A2K3DKS4"/>
<dbReference type="GeneID" id="5718124"/>
<keyword evidence="5" id="KW-1185">Reference proteome</keyword>
<gene>
    <name evidence="4" type="ORF">CHLRE_07g343850v5</name>
</gene>
<sequence>MAQAWPKAKPKLTQEAFDEAVTTNIEDFDMSRDDAIKSAIEEFNVQGYDMSAVVTNLAGNDMQSHPIAVASQGLKEACDGKGSLAEALEALATSLKEFTADPAAPAAPGTGTAGKAGGSGAAGATGAAAAGPGALTQEAYVIAHKGGAMQSLLAACRQLLAAGQADQEQLLQALGLLQVLLGWLETRDAFPDAQGVELVHELLKAEGSGHSVRSAAAAVAEAAAKGVEETKCKLVEGGVAATLLELLQQPEAPLELIGAACGVVRSVTTADDERPPSSKAFMHARVLAKSHAAIRVLLAVLRRVPAATHPATAVRVLGTVRQVAANEEICREFTDDGGVIACLGVLRDCCGAKDVAKACLGALRQLAHSDTVKRLLAEHGAVELAGRVIELHSGADDVAEVALGLLGNMMLRQPEICTQAAEAGVPELVVDLMTRWPGRSPVQRQACLVTRIMVARNPELRPAYLERGAEALLRAAKAAHPAACKDVGAAALRDLGLDNYND</sequence>
<organism evidence="4 5">
    <name type="scientific">Chlamydomonas reinhardtii</name>
    <name type="common">Chlamydomonas smithii</name>
    <dbReference type="NCBI Taxonomy" id="3055"/>
    <lineage>
        <taxon>Eukaryota</taxon>
        <taxon>Viridiplantae</taxon>
        <taxon>Chlorophyta</taxon>
        <taxon>core chlorophytes</taxon>
        <taxon>Chlorophyceae</taxon>
        <taxon>CS clade</taxon>
        <taxon>Chlamydomonadales</taxon>
        <taxon>Chlamydomonadaceae</taxon>
        <taxon>Chlamydomonas</taxon>
    </lineage>
</organism>
<reference evidence="4 5" key="1">
    <citation type="journal article" date="2007" name="Science">
        <title>The Chlamydomonas genome reveals the evolution of key animal and plant functions.</title>
        <authorList>
            <person name="Merchant S.S."/>
            <person name="Prochnik S.E."/>
            <person name="Vallon O."/>
            <person name="Harris E.H."/>
            <person name="Karpowicz S.J."/>
            <person name="Witman G.B."/>
            <person name="Terry A."/>
            <person name="Salamov A."/>
            <person name="Fritz-Laylin L.K."/>
            <person name="Marechal-Drouard L."/>
            <person name="Marshall W.F."/>
            <person name="Qu L.H."/>
            <person name="Nelson D.R."/>
            <person name="Sanderfoot A.A."/>
            <person name="Spalding M.H."/>
            <person name="Kapitonov V.V."/>
            <person name="Ren Q."/>
            <person name="Ferris P."/>
            <person name="Lindquist E."/>
            <person name="Shapiro H."/>
            <person name="Lucas S.M."/>
            <person name="Grimwood J."/>
            <person name="Schmutz J."/>
            <person name="Cardol P."/>
            <person name="Cerutti H."/>
            <person name="Chanfreau G."/>
            <person name="Chen C.L."/>
            <person name="Cognat V."/>
            <person name="Croft M.T."/>
            <person name="Dent R."/>
            <person name="Dutcher S."/>
            <person name="Fernandez E."/>
            <person name="Fukuzawa H."/>
            <person name="Gonzalez-Ballester D."/>
            <person name="Gonzalez-Halphen D."/>
            <person name="Hallmann A."/>
            <person name="Hanikenne M."/>
            <person name="Hippler M."/>
            <person name="Inwood W."/>
            <person name="Jabbari K."/>
            <person name="Kalanon M."/>
            <person name="Kuras R."/>
            <person name="Lefebvre P.A."/>
            <person name="Lemaire S.D."/>
            <person name="Lobanov A.V."/>
            <person name="Lohr M."/>
            <person name="Manuell A."/>
            <person name="Meier I."/>
            <person name="Mets L."/>
            <person name="Mittag M."/>
            <person name="Mittelmeier T."/>
            <person name="Moroney J.V."/>
            <person name="Moseley J."/>
            <person name="Napoli C."/>
            <person name="Nedelcu A.M."/>
            <person name="Niyogi K."/>
            <person name="Novoselov S.V."/>
            <person name="Paulsen I.T."/>
            <person name="Pazour G."/>
            <person name="Purton S."/>
            <person name="Ral J.P."/>
            <person name="Riano-Pachon D.M."/>
            <person name="Riekhof W."/>
            <person name="Rymarquis L."/>
            <person name="Schroda M."/>
            <person name="Stern D."/>
            <person name="Umen J."/>
            <person name="Willows R."/>
            <person name="Wilson N."/>
            <person name="Zimmer S.L."/>
            <person name="Allmer J."/>
            <person name="Balk J."/>
            <person name="Bisova K."/>
            <person name="Chen C.J."/>
            <person name="Elias M."/>
            <person name="Gendler K."/>
            <person name="Hauser C."/>
            <person name="Lamb M.R."/>
            <person name="Ledford H."/>
            <person name="Long J.C."/>
            <person name="Minagawa J."/>
            <person name="Page M.D."/>
            <person name="Pan J."/>
            <person name="Pootakham W."/>
            <person name="Roje S."/>
            <person name="Rose A."/>
            <person name="Stahlberg E."/>
            <person name="Terauchi A.M."/>
            <person name="Yang P."/>
            <person name="Ball S."/>
            <person name="Bowler C."/>
            <person name="Dieckmann C.L."/>
            <person name="Gladyshev V.N."/>
            <person name="Green P."/>
            <person name="Jorgensen R."/>
            <person name="Mayfield S."/>
            <person name="Mueller-Roeber B."/>
            <person name="Rajamani S."/>
            <person name="Sayre R.T."/>
            <person name="Brokstein P."/>
            <person name="Dubchak I."/>
            <person name="Goodstein D."/>
            <person name="Hornick L."/>
            <person name="Huang Y.W."/>
            <person name="Jhaveri J."/>
            <person name="Luo Y."/>
            <person name="Martinez D."/>
            <person name="Ngau W.C."/>
            <person name="Otillar B."/>
            <person name="Poliakov A."/>
            <person name="Porter A."/>
            <person name="Szajkowski L."/>
            <person name="Werner G."/>
            <person name="Zhou K."/>
            <person name="Grigoriev I.V."/>
            <person name="Rokhsar D.S."/>
            <person name="Grossman A.R."/>
        </authorList>
    </citation>
    <scope>NUCLEOTIDE SEQUENCE [LARGE SCALE GENOMIC DNA]</scope>
    <source>
        <strain evidence="5">CC-503</strain>
    </source>
</reference>
<dbReference type="InParanoid" id="A0A2K3DKS4"/>
<name>A0A2K3DKS4_CHLRE</name>
<feature type="repeat" description="ARM" evidence="2">
    <location>
        <begin position="238"/>
        <end position="274"/>
    </location>
</feature>
<dbReference type="SMART" id="SM00185">
    <property type="entry name" value="ARM"/>
    <property type="match status" value="3"/>
</dbReference>
<dbReference type="EMBL" id="CM008968">
    <property type="protein sequence ID" value="PNW81133.1"/>
    <property type="molecule type" value="Genomic_DNA"/>
</dbReference>
<dbReference type="STRING" id="3055.A0A2K3DKS4"/>
<dbReference type="SUPFAM" id="SSF48371">
    <property type="entry name" value="ARM repeat"/>
    <property type="match status" value="1"/>
</dbReference>
<dbReference type="FunCoup" id="A0A2K3DKS4">
    <property type="interactions" value="1895"/>
</dbReference>
<evidence type="ECO:0000313" key="4">
    <source>
        <dbReference type="EMBL" id="PNW81133.1"/>
    </source>
</evidence>
<evidence type="ECO:0000256" key="3">
    <source>
        <dbReference type="SAM" id="MobiDB-lite"/>
    </source>
</evidence>
<dbReference type="OMA" id="THKQPDL"/>
<evidence type="ECO:0000256" key="2">
    <source>
        <dbReference type="PROSITE-ProRule" id="PRU00259"/>
    </source>
</evidence>
<evidence type="ECO:0000313" key="5">
    <source>
        <dbReference type="Proteomes" id="UP000006906"/>
    </source>
</evidence>
<dbReference type="PROSITE" id="PS50176">
    <property type="entry name" value="ARM_REPEAT"/>
    <property type="match status" value="1"/>
</dbReference>
<dbReference type="Gene3D" id="1.25.10.10">
    <property type="entry name" value="Leucine-rich Repeat Variant"/>
    <property type="match status" value="1"/>
</dbReference>
<dbReference type="KEGG" id="cre:CHLRE_07g343850v5"/>
<dbReference type="InterPro" id="IPR016024">
    <property type="entry name" value="ARM-type_fold"/>
</dbReference>
<evidence type="ECO:0008006" key="6">
    <source>
        <dbReference type="Google" id="ProtNLM"/>
    </source>
</evidence>
<feature type="compositionally biased region" description="Gly residues" evidence="3">
    <location>
        <begin position="111"/>
        <end position="123"/>
    </location>
</feature>
<evidence type="ECO:0000256" key="1">
    <source>
        <dbReference type="ARBA" id="ARBA00022737"/>
    </source>
</evidence>
<dbReference type="PANTHER" id="PTHR22895">
    <property type="entry name" value="ARMADILLO REPEAT-CONTAINING PROTEIN 6"/>
    <property type="match status" value="1"/>
</dbReference>
<dbReference type="InterPro" id="IPR000225">
    <property type="entry name" value="Armadillo"/>
</dbReference>
<dbReference type="PANTHER" id="PTHR22895:SF0">
    <property type="entry name" value="ARMADILLO REPEAT-CONTAINING PROTEIN 6"/>
    <property type="match status" value="1"/>
</dbReference>
<proteinExistence type="predicted"/>
<protein>
    <recommendedName>
        <fullName evidence="6">Armadillo repeat-containing protein 6</fullName>
    </recommendedName>
</protein>
<keyword evidence="1" id="KW-0677">Repeat</keyword>
<dbReference type="OrthoDB" id="449062at2759"/>
<dbReference type="InterPro" id="IPR011989">
    <property type="entry name" value="ARM-like"/>
</dbReference>
<dbReference type="Proteomes" id="UP000006906">
    <property type="component" value="Chromosome 7"/>
</dbReference>
<dbReference type="RefSeq" id="XP_042922977.1">
    <property type="nucleotide sequence ID" value="XM_043064409.1"/>
</dbReference>